<evidence type="ECO:0000313" key="1">
    <source>
        <dbReference type="EMBL" id="GHA12853.1"/>
    </source>
</evidence>
<name>A0A918RUR0_9ACTN</name>
<keyword evidence="2" id="KW-1185">Reference proteome</keyword>
<dbReference type="EMBL" id="BMWH01000035">
    <property type="protein sequence ID" value="GHA12853.1"/>
    <property type="molecule type" value="Genomic_DNA"/>
</dbReference>
<sequence>MPKQQGRAFPPGPAAAAAAGPPYAAAVGLDLSLCMADWGRLRAVPVEERIQVLDETMWPSDLDDAYYSAYGSDGGWVWPPGQGAAWCAEYRFFSTSGSYRPHARAGTAWADMRMLAGASLREAMDDFLKGLIWDEDPAENPARTGGGGFFPPPADRWRPYLLLVCPPEAVPGKARAWQQAAPFLEELRGPFAAECEGWAGRPDTFEEFTTLIREWGDVVTEAARRGWGLVGLP</sequence>
<dbReference type="Proteomes" id="UP000623010">
    <property type="component" value="Unassembled WGS sequence"/>
</dbReference>
<accession>A0A918RUR0</accession>
<dbReference type="AlphaFoldDB" id="A0A918RUR0"/>
<proteinExistence type="predicted"/>
<gene>
    <name evidence="1" type="ORF">GCM10010389_59690</name>
</gene>
<evidence type="ECO:0000313" key="2">
    <source>
        <dbReference type="Proteomes" id="UP000623010"/>
    </source>
</evidence>
<protein>
    <submittedName>
        <fullName evidence="1">Uncharacterized protein</fullName>
    </submittedName>
</protein>
<comment type="caution">
    <text evidence="1">The sequence shown here is derived from an EMBL/GenBank/DDBJ whole genome shotgun (WGS) entry which is preliminary data.</text>
</comment>
<reference evidence="1" key="1">
    <citation type="journal article" date="2014" name="Int. J. Syst. Evol. Microbiol.">
        <title>Complete genome sequence of Corynebacterium casei LMG S-19264T (=DSM 44701T), isolated from a smear-ripened cheese.</title>
        <authorList>
            <consortium name="US DOE Joint Genome Institute (JGI-PGF)"/>
            <person name="Walter F."/>
            <person name="Albersmeier A."/>
            <person name="Kalinowski J."/>
            <person name="Ruckert C."/>
        </authorList>
    </citation>
    <scope>NUCLEOTIDE SEQUENCE</scope>
    <source>
        <strain evidence="1">JCM 5016</strain>
    </source>
</reference>
<reference evidence="1" key="2">
    <citation type="submission" date="2020-09" db="EMBL/GenBank/DDBJ databases">
        <authorList>
            <person name="Sun Q."/>
            <person name="Ohkuma M."/>
        </authorList>
    </citation>
    <scope>NUCLEOTIDE SEQUENCE</scope>
    <source>
        <strain evidence="1">JCM 5016</strain>
    </source>
</reference>
<organism evidence="1 2">
    <name type="scientific">Streptomyces echinoruber</name>
    <dbReference type="NCBI Taxonomy" id="68898"/>
    <lineage>
        <taxon>Bacteria</taxon>
        <taxon>Bacillati</taxon>
        <taxon>Actinomycetota</taxon>
        <taxon>Actinomycetes</taxon>
        <taxon>Kitasatosporales</taxon>
        <taxon>Streptomycetaceae</taxon>
        <taxon>Streptomyces</taxon>
    </lineage>
</organism>